<keyword evidence="5" id="KW-1185">Reference proteome</keyword>
<evidence type="ECO:0000259" key="3">
    <source>
        <dbReference type="PROSITE" id="PS50089"/>
    </source>
</evidence>
<feature type="domain" description="RING-type" evidence="3">
    <location>
        <begin position="343"/>
        <end position="382"/>
    </location>
</feature>
<dbReference type="InterPro" id="IPR031824">
    <property type="entry name" value="RNF220_mid"/>
</dbReference>
<dbReference type="Gene3D" id="3.30.40.10">
    <property type="entry name" value="Zinc/RING finger domain, C3HC4 (zinc finger)"/>
    <property type="match status" value="1"/>
</dbReference>
<evidence type="ECO:0000313" key="4">
    <source>
        <dbReference type="EMBL" id="CAG8580768.1"/>
    </source>
</evidence>
<dbReference type="Proteomes" id="UP000789572">
    <property type="component" value="Unassembled WGS sequence"/>
</dbReference>
<dbReference type="InterPro" id="IPR052443">
    <property type="entry name" value="E3_ubiq-ligase_RNF220-like"/>
</dbReference>
<feature type="region of interest" description="Disordered" evidence="2">
    <location>
        <begin position="61"/>
        <end position="115"/>
    </location>
</feature>
<feature type="compositionally biased region" description="Polar residues" evidence="2">
    <location>
        <begin position="74"/>
        <end position="88"/>
    </location>
</feature>
<dbReference type="PANTHER" id="PTHR13459:SF1">
    <property type="entry name" value="E3 UBIQUITIN-PROTEIN LIGASE RNF220 ISOFORM X1"/>
    <property type="match status" value="1"/>
</dbReference>
<keyword evidence="1" id="KW-0862">Zinc</keyword>
<sequence>MQHDAFEAENQEKQVLVDGNDECSVYVEGGVVWCGVEKAADGMRSKRNAAHQARKRLIVTRKGKQPIRSPPPSHIQTDTSHHNTYSSFTKEHRRNNVNEDEDANDNETSMGVDGETECDETFGLCEKDEQMIFNEMTREDGEQTQRCCLCGIVLRNDIEYVNQHIDVCLENYAKRSRNSRSSPTYTQTIATNCNNVSGEYEEYTWAGQTRVRTVSLVEGGWAALRLTPSHACSERPQTHADHDEILNVDVVDDEHVYGRAQYTESDIIQMTNISEDEVATRLRELVVGGRRNGRSNLSNGRTKRDKKKECDITVDIPADSSLVEESLKARIRQLESQTNIPRCLICLDTYDTPLTSIICWHVHCEKCWLQSLGVKKVCPQCQKITLPGDLRRVYI</sequence>
<dbReference type="OrthoDB" id="6270329at2759"/>
<evidence type="ECO:0000256" key="2">
    <source>
        <dbReference type="SAM" id="MobiDB-lite"/>
    </source>
</evidence>
<dbReference type="Pfam" id="PF13923">
    <property type="entry name" value="zf-C3HC4_2"/>
    <property type="match status" value="1"/>
</dbReference>
<dbReference type="GO" id="GO:0061630">
    <property type="term" value="F:ubiquitin protein ligase activity"/>
    <property type="evidence" value="ECO:0007669"/>
    <property type="project" value="TreeGrafter"/>
</dbReference>
<name>A0A9N9BXP2_9GLOM</name>
<comment type="caution">
    <text evidence="4">The sequence shown here is derived from an EMBL/GenBank/DDBJ whole genome shotgun (WGS) entry which is preliminary data.</text>
</comment>
<proteinExistence type="predicted"/>
<dbReference type="GO" id="GO:0008270">
    <property type="term" value="F:zinc ion binding"/>
    <property type="evidence" value="ECO:0007669"/>
    <property type="project" value="UniProtKB-KW"/>
</dbReference>
<dbReference type="AlphaFoldDB" id="A0A9N9BXP2"/>
<dbReference type="SUPFAM" id="SSF57850">
    <property type="entry name" value="RING/U-box"/>
    <property type="match status" value="1"/>
</dbReference>
<gene>
    <name evidence="4" type="ORF">POCULU_LOCUS6477</name>
</gene>
<organism evidence="4 5">
    <name type="scientific">Paraglomus occultum</name>
    <dbReference type="NCBI Taxonomy" id="144539"/>
    <lineage>
        <taxon>Eukaryota</taxon>
        <taxon>Fungi</taxon>
        <taxon>Fungi incertae sedis</taxon>
        <taxon>Mucoromycota</taxon>
        <taxon>Glomeromycotina</taxon>
        <taxon>Glomeromycetes</taxon>
        <taxon>Paraglomerales</taxon>
        <taxon>Paraglomeraceae</taxon>
        <taxon>Paraglomus</taxon>
    </lineage>
</organism>
<dbReference type="InterPro" id="IPR001841">
    <property type="entry name" value="Znf_RING"/>
</dbReference>
<dbReference type="PANTHER" id="PTHR13459">
    <property type="entry name" value="E3 UBIQUITIN-PROTEIN LIGASE RNF220 ISOFORM X1"/>
    <property type="match status" value="1"/>
</dbReference>
<keyword evidence="1" id="KW-0863">Zinc-finger</keyword>
<keyword evidence="1" id="KW-0479">Metal-binding</keyword>
<dbReference type="PROSITE" id="PS50089">
    <property type="entry name" value="ZF_RING_2"/>
    <property type="match status" value="1"/>
</dbReference>
<dbReference type="Pfam" id="PF15926">
    <property type="entry name" value="RNF220"/>
    <property type="match status" value="1"/>
</dbReference>
<evidence type="ECO:0000313" key="5">
    <source>
        <dbReference type="Proteomes" id="UP000789572"/>
    </source>
</evidence>
<accession>A0A9N9BXP2</accession>
<dbReference type="EMBL" id="CAJVPJ010001203">
    <property type="protein sequence ID" value="CAG8580768.1"/>
    <property type="molecule type" value="Genomic_DNA"/>
</dbReference>
<dbReference type="GO" id="GO:0016567">
    <property type="term" value="P:protein ubiquitination"/>
    <property type="evidence" value="ECO:0007669"/>
    <property type="project" value="TreeGrafter"/>
</dbReference>
<protein>
    <submittedName>
        <fullName evidence="4">4055_t:CDS:1</fullName>
    </submittedName>
</protein>
<reference evidence="4" key="1">
    <citation type="submission" date="2021-06" db="EMBL/GenBank/DDBJ databases">
        <authorList>
            <person name="Kallberg Y."/>
            <person name="Tangrot J."/>
            <person name="Rosling A."/>
        </authorList>
    </citation>
    <scope>NUCLEOTIDE SEQUENCE</scope>
    <source>
        <strain evidence="4">IA702</strain>
    </source>
</reference>
<evidence type="ECO:0000256" key="1">
    <source>
        <dbReference type="PROSITE-ProRule" id="PRU00175"/>
    </source>
</evidence>
<dbReference type="InterPro" id="IPR013083">
    <property type="entry name" value="Znf_RING/FYVE/PHD"/>
</dbReference>